<dbReference type="AlphaFoldDB" id="A0A1L6XCD5"/>
<proteinExistence type="predicted"/>
<evidence type="ECO:0000313" key="2">
    <source>
        <dbReference type="EMBL" id="APT18630.1"/>
    </source>
</evidence>
<keyword evidence="1" id="KW-0812">Transmembrane</keyword>
<name>A0A1L6XCD5_9LACO</name>
<reference evidence="2 3" key="1">
    <citation type="submission" date="2016-12" db="EMBL/GenBank/DDBJ databases">
        <title>The whole genome sequencing and assembly of Lactobacillus amylophilus DSM 20533T strain.</title>
        <authorList>
            <person name="Lee Y.-J."/>
            <person name="Yi H."/>
            <person name="Bahn Y.-S."/>
            <person name="Kim J.F."/>
            <person name="Lee D.-W."/>
        </authorList>
    </citation>
    <scope>NUCLEOTIDE SEQUENCE [LARGE SCALE GENOMIC DNA]</scope>
    <source>
        <strain evidence="2 3">DSM 20533</strain>
    </source>
</reference>
<keyword evidence="1" id="KW-1133">Transmembrane helix</keyword>
<sequence length="186" mass="21263">MTRTKKIVFLFIILILFSLLLANIIANQRAVSLPFSLVLPVRYPLFSAPIVNYLFWGSLVALIILLILALIIIFWPIDAQTRLVKKDAGQLTIDKKAIDGFVNSILEQEHWIVDHSVKTRLTRNKIKVSVNGTLRPIFNAREKSSRLINRIETELHSLLGIEDKKKIQIELKDFKSGNKRNAPRVV</sequence>
<keyword evidence="1" id="KW-0472">Membrane</keyword>
<organism evidence="2 3">
    <name type="scientific">Amylolactobacillus amylophilus DSM 20533 = JCM 1125</name>
    <dbReference type="NCBI Taxonomy" id="1423721"/>
    <lineage>
        <taxon>Bacteria</taxon>
        <taxon>Bacillati</taxon>
        <taxon>Bacillota</taxon>
        <taxon>Bacilli</taxon>
        <taxon>Lactobacillales</taxon>
        <taxon>Lactobacillaceae</taxon>
        <taxon>Amylolactobacillus</taxon>
    </lineage>
</organism>
<evidence type="ECO:0000313" key="3">
    <source>
        <dbReference type="Proteomes" id="UP000185499"/>
    </source>
</evidence>
<evidence type="ECO:0000256" key="1">
    <source>
        <dbReference type="SAM" id="Phobius"/>
    </source>
</evidence>
<dbReference type="RefSeq" id="WP_056947321.1">
    <property type="nucleotide sequence ID" value="NZ_AYYS01000029.1"/>
</dbReference>
<protein>
    <recommendedName>
        <fullName evidence="4">Alkaline shock response membrane anchor protein AmaP</fullName>
    </recommendedName>
</protein>
<evidence type="ECO:0008006" key="4">
    <source>
        <dbReference type="Google" id="ProtNLM"/>
    </source>
</evidence>
<keyword evidence="3" id="KW-1185">Reference proteome</keyword>
<dbReference type="NCBIfam" id="NF033218">
    <property type="entry name" value="anchor_AmaP"/>
    <property type="match status" value="1"/>
</dbReference>
<feature type="transmembrane region" description="Helical" evidence="1">
    <location>
        <begin position="54"/>
        <end position="77"/>
    </location>
</feature>
<gene>
    <name evidence="2" type="ORF">LA20533_04850</name>
</gene>
<accession>A0A1L6XCD5</accession>
<dbReference type="Proteomes" id="UP000185499">
    <property type="component" value="Chromosome"/>
</dbReference>
<dbReference type="EMBL" id="CP018888">
    <property type="protein sequence ID" value="APT18630.1"/>
    <property type="molecule type" value="Genomic_DNA"/>
</dbReference>
<dbReference type="KEGG" id="lah:LA20533_04850"/>